<dbReference type="Gene3D" id="1.20.1440.20">
    <property type="entry name" value="LemA-like domain"/>
    <property type="match status" value="1"/>
</dbReference>
<comment type="caution">
    <text evidence="2">The sequence shown here is derived from an EMBL/GenBank/DDBJ whole genome shotgun (WGS) entry which is preliminary data.</text>
</comment>
<reference evidence="2" key="1">
    <citation type="submission" date="2022-10" db="EMBL/GenBank/DDBJ databases">
        <title>Description of microaerobic benzene degrading bacteria.</title>
        <authorList>
            <person name="Bedics A."/>
            <person name="Tancsics A."/>
            <person name="Banerjee S."/>
        </authorList>
    </citation>
    <scope>NUCLEOTIDE SEQUENCE</scope>
    <source>
        <strain evidence="2">D2M1</strain>
    </source>
</reference>
<dbReference type="EMBL" id="JAPCKI010000026">
    <property type="protein sequence ID" value="MDD2180612.1"/>
    <property type="molecule type" value="Genomic_DNA"/>
</dbReference>
<protein>
    <submittedName>
        <fullName evidence="2">LemA family protein</fullName>
    </submittedName>
</protein>
<keyword evidence="3" id="KW-1185">Reference proteome</keyword>
<feature type="transmembrane region" description="Helical" evidence="1">
    <location>
        <begin position="6"/>
        <end position="23"/>
    </location>
</feature>
<dbReference type="Proteomes" id="UP001148932">
    <property type="component" value="Unassembled WGS sequence"/>
</dbReference>
<evidence type="ECO:0000256" key="1">
    <source>
        <dbReference type="SAM" id="Phobius"/>
    </source>
</evidence>
<proteinExistence type="predicted"/>
<dbReference type="SUPFAM" id="SSF140478">
    <property type="entry name" value="LemA-like"/>
    <property type="match status" value="1"/>
</dbReference>
<keyword evidence="1" id="KW-1133">Transmembrane helix</keyword>
<keyword evidence="1" id="KW-0472">Membrane</keyword>
<accession>A0ABT5S3V5</accession>
<sequence length="204" mass="21808">MLWSSPLFWIAFAIFLFWALGAYNRLMRLRSAVVQSFGSFDAHMVRLVALLGEFGAAQSVQRGSLLADEDVQALAALQGAVTQFSASLAMARARPLQGDAVAALSAAREVLRATWATALQKLLADTAQPAALASAGDPGVATGSTGSSPVVLSIWQVRWEEHTVQNEQAIRVFNEAVVQYNSAIAQFPASLLAWVFGFKAARAL</sequence>
<dbReference type="RefSeq" id="WP_274114704.1">
    <property type="nucleotide sequence ID" value="NZ_JAPCKI010000026.1"/>
</dbReference>
<keyword evidence="1" id="KW-0812">Transmembrane</keyword>
<name>A0ABT5S3V5_9BURK</name>
<gene>
    <name evidence="2" type="ORF">OIN59_24520</name>
</gene>
<evidence type="ECO:0000313" key="2">
    <source>
        <dbReference type="EMBL" id="MDD2180612.1"/>
    </source>
</evidence>
<dbReference type="InterPro" id="IPR023353">
    <property type="entry name" value="LemA-like_dom_sf"/>
</dbReference>
<evidence type="ECO:0000313" key="3">
    <source>
        <dbReference type="Proteomes" id="UP001148932"/>
    </source>
</evidence>
<organism evidence="2 3">
    <name type="scientific">Acidovorax benzenivorans</name>
    <dbReference type="NCBI Taxonomy" id="2987520"/>
    <lineage>
        <taxon>Bacteria</taxon>
        <taxon>Pseudomonadati</taxon>
        <taxon>Pseudomonadota</taxon>
        <taxon>Betaproteobacteria</taxon>
        <taxon>Burkholderiales</taxon>
        <taxon>Comamonadaceae</taxon>
        <taxon>Acidovorax</taxon>
    </lineage>
</organism>